<dbReference type="GO" id="GO:0012505">
    <property type="term" value="C:endomembrane system"/>
    <property type="evidence" value="ECO:0007669"/>
    <property type="project" value="UniProtKB-SubCell"/>
</dbReference>
<dbReference type="EMBL" id="BPLR01006731">
    <property type="protein sequence ID" value="GIY12040.1"/>
    <property type="molecule type" value="Genomic_DNA"/>
</dbReference>
<dbReference type="Gene3D" id="3.90.550.50">
    <property type="match status" value="1"/>
</dbReference>
<evidence type="ECO:0000256" key="5">
    <source>
        <dbReference type="ARBA" id="ARBA00022692"/>
    </source>
</evidence>
<keyword evidence="8" id="KW-0472">Membrane</keyword>
<evidence type="ECO:0000313" key="11">
    <source>
        <dbReference type="EMBL" id="GIY12040.1"/>
    </source>
</evidence>
<keyword evidence="7" id="KW-1133">Transmembrane helix</keyword>
<evidence type="ECO:0000313" key="12">
    <source>
        <dbReference type="Proteomes" id="UP001054945"/>
    </source>
</evidence>
<keyword evidence="5" id="KW-0812">Transmembrane</keyword>
<evidence type="ECO:0000256" key="9">
    <source>
        <dbReference type="ARBA" id="ARBA00037847"/>
    </source>
</evidence>
<keyword evidence="4" id="KW-0808">Transferase</keyword>
<evidence type="ECO:0000256" key="6">
    <source>
        <dbReference type="ARBA" id="ARBA00022968"/>
    </source>
</evidence>
<evidence type="ECO:0000256" key="7">
    <source>
        <dbReference type="ARBA" id="ARBA00022989"/>
    </source>
</evidence>
<comment type="similarity">
    <text evidence="2">Belongs to the glycosyltransferase 31 family.</text>
</comment>
<evidence type="ECO:0000256" key="8">
    <source>
        <dbReference type="ARBA" id="ARBA00023136"/>
    </source>
</evidence>
<dbReference type="PANTHER" id="PTHR10811">
    <property type="entry name" value="FRINGE-RELATED"/>
    <property type="match status" value="1"/>
</dbReference>
<comment type="subcellular location">
    <subcellularLocation>
        <location evidence="9">Endomembrane system</location>
        <topology evidence="9">Single-pass membrane protein</topology>
    </subcellularLocation>
    <subcellularLocation>
        <location evidence="1">Membrane</location>
        <topology evidence="1">Single-pass type II membrane protein</topology>
    </subcellularLocation>
</comment>
<dbReference type="InterPro" id="IPR003378">
    <property type="entry name" value="Fringe-like_glycosylTrfase"/>
</dbReference>
<evidence type="ECO:0000259" key="10">
    <source>
        <dbReference type="Pfam" id="PF02434"/>
    </source>
</evidence>
<protein>
    <submittedName>
        <fullName evidence="11">Fringe glycosyltransferase</fullName>
    </submittedName>
</protein>
<comment type="caution">
    <text evidence="11">The sequence shown here is derived from an EMBL/GenBank/DDBJ whole genome shotgun (WGS) entry which is preliminary data.</text>
</comment>
<feature type="domain" description="Fringe-like glycosyltransferase" evidence="10">
    <location>
        <begin position="131"/>
        <end position="327"/>
    </location>
</feature>
<dbReference type="Pfam" id="PF02434">
    <property type="entry name" value="Fringe"/>
    <property type="match status" value="1"/>
</dbReference>
<keyword evidence="6" id="KW-0735">Signal-anchor</keyword>
<name>A0AAV4QS25_CAEEX</name>
<dbReference type="Proteomes" id="UP001054945">
    <property type="component" value="Unassembled WGS sequence"/>
</dbReference>
<keyword evidence="3" id="KW-0328">Glycosyltransferase</keyword>
<evidence type="ECO:0000256" key="4">
    <source>
        <dbReference type="ARBA" id="ARBA00022679"/>
    </source>
</evidence>
<dbReference type="AlphaFoldDB" id="A0AAV4QS25"/>
<evidence type="ECO:0000256" key="3">
    <source>
        <dbReference type="ARBA" id="ARBA00022676"/>
    </source>
</evidence>
<sequence length="344" mass="39622">MFDCQNHCNPSGSSKKCFTRCATECWKPELEMFCAGRYCHDNLVVDVPRSQVSQWSVSKDGVASASENNAKTRELFQERAPRSIQDLENENQKFKLRIPAQVTPTSKDILNNRNKRISSAMLMMPLIHLKQEAILLNTNCSSSHNRKALCCKMSVEFDTFLESSKKWFCHFDDDNYVNVPRLLKLVQSYNPQEDWYLGKPSIRSPLEIISRYDKQQNISFWFATGGAGFCISRALALKMLPIASGGKFISIGEKIRLPDDVTMGYIIEHILQKKLTVIDLFHSHFEPMKFLKQENFVDQISFSYSRFGHEMNVLQIEGFDEKVDPTRFLSLHCHLFPNFSFCPS</sequence>
<organism evidence="11 12">
    <name type="scientific">Caerostris extrusa</name>
    <name type="common">Bark spider</name>
    <name type="synonym">Caerostris bankana</name>
    <dbReference type="NCBI Taxonomy" id="172846"/>
    <lineage>
        <taxon>Eukaryota</taxon>
        <taxon>Metazoa</taxon>
        <taxon>Ecdysozoa</taxon>
        <taxon>Arthropoda</taxon>
        <taxon>Chelicerata</taxon>
        <taxon>Arachnida</taxon>
        <taxon>Araneae</taxon>
        <taxon>Araneomorphae</taxon>
        <taxon>Entelegynae</taxon>
        <taxon>Araneoidea</taxon>
        <taxon>Araneidae</taxon>
        <taxon>Caerostris</taxon>
    </lineage>
</organism>
<gene>
    <name evidence="11" type="primary">fng</name>
    <name evidence="11" type="ORF">CEXT_275891</name>
</gene>
<evidence type="ECO:0000256" key="2">
    <source>
        <dbReference type="ARBA" id="ARBA00008661"/>
    </source>
</evidence>
<reference evidence="11 12" key="1">
    <citation type="submission" date="2021-06" db="EMBL/GenBank/DDBJ databases">
        <title>Caerostris extrusa draft genome.</title>
        <authorList>
            <person name="Kono N."/>
            <person name="Arakawa K."/>
        </authorList>
    </citation>
    <scope>NUCLEOTIDE SEQUENCE [LARGE SCALE GENOMIC DNA]</scope>
</reference>
<evidence type="ECO:0000256" key="1">
    <source>
        <dbReference type="ARBA" id="ARBA00004606"/>
    </source>
</evidence>
<dbReference type="GO" id="GO:0016757">
    <property type="term" value="F:glycosyltransferase activity"/>
    <property type="evidence" value="ECO:0007669"/>
    <property type="project" value="UniProtKB-KW"/>
</dbReference>
<accession>A0AAV4QS25</accession>
<keyword evidence="12" id="KW-1185">Reference proteome</keyword>
<dbReference type="GO" id="GO:0016020">
    <property type="term" value="C:membrane"/>
    <property type="evidence" value="ECO:0007669"/>
    <property type="project" value="UniProtKB-SubCell"/>
</dbReference>
<proteinExistence type="inferred from homology"/>